<dbReference type="Pfam" id="PF13683">
    <property type="entry name" value="rve_3"/>
    <property type="match status" value="1"/>
</dbReference>
<sequence length="83" mass="9676">MNEAREITESWLNEYNSERPHESLNNLTPEEYRLMAEKPELSKSAWNKNGCAYTITILHALPVNQTPFLQNLQALYKLKVVQN</sequence>
<reference evidence="2" key="2">
    <citation type="submission" date="2020-02" db="EMBL/GenBank/DDBJ databases">
        <authorList>
            <consortium name="NCBI Pathogen Detection Project"/>
        </authorList>
    </citation>
    <scope>NUCLEOTIDE SEQUENCE</scope>
    <source>
        <strain evidence="2">MA.S/19990610</strain>
    </source>
</reference>
<comment type="caution">
    <text evidence="2">The sequence shown here is derived from an EMBL/GenBank/DDBJ whole genome shotgun (WGS) entry which is preliminary data.</text>
</comment>
<evidence type="ECO:0000313" key="2">
    <source>
        <dbReference type="EMBL" id="HAF9619996.1"/>
    </source>
</evidence>
<protein>
    <submittedName>
        <fullName evidence="2">Transposase</fullName>
    </submittedName>
</protein>
<dbReference type="AlphaFoldDB" id="A0A755S835"/>
<accession>A0A755S835</accession>
<dbReference type="InterPro" id="IPR012337">
    <property type="entry name" value="RNaseH-like_sf"/>
</dbReference>
<organism evidence="2">
    <name type="scientific">Salmonella enterica</name>
    <name type="common">Salmonella choleraesuis</name>
    <dbReference type="NCBI Taxonomy" id="28901"/>
    <lineage>
        <taxon>Bacteria</taxon>
        <taxon>Pseudomonadati</taxon>
        <taxon>Pseudomonadota</taxon>
        <taxon>Gammaproteobacteria</taxon>
        <taxon>Enterobacterales</taxon>
        <taxon>Enterobacteriaceae</taxon>
        <taxon>Salmonella</taxon>
    </lineage>
</organism>
<dbReference type="InterPro" id="IPR001584">
    <property type="entry name" value="Integrase_cat-core"/>
</dbReference>
<reference evidence="2" key="1">
    <citation type="journal article" date="2018" name="Genome Biol.">
        <title>SKESA: strategic k-mer extension for scrupulous assemblies.</title>
        <authorList>
            <person name="Souvorov A."/>
            <person name="Agarwala R."/>
            <person name="Lipman D.J."/>
        </authorList>
    </citation>
    <scope>NUCLEOTIDE SEQUENCE</scope>
    <source>
        <strain evidence="2">MA.S/19990610</strain>
    </source>
</reference>
<name>A0A755S835_SALER</name>
<feature type="domain" description="Integrase catalytic" evidence="1">
    <location>
        <begin position="2"/>
        <end position="29"/>
    </location>
</feature>
<dbReference type="EMBL" id="DAAWWD010000002">
    <property type="protein sequence ID" value="HAF9619996.1"/>
    <property type="molecule type" value="Genomic_DNA"/>
</dbReference>
<proteinExistence type="predicted"/>
<evidence type="ECO:0000259" key="1">
    <source>
        <dbReference type="Pfam" id="PF13683"/>
    </source>
</evidence>
<dbReference type="GO" id="GO:0015074">
    <property type="term" value="P:DNA integration"/>
    <property type="evidence" value="ECO:0007669"/>
    <property type="project" value="InterPro"/>
</dbReference>
<gene>
    <name evidence="2" type="ORF">G8P07_000761</name>
</gene>
<dbReference type="SUPFAM" id="SSF53098">
    <property type="entry name" value="Ribonuclease H-like"/>
    <property type="match status" value="1"/>
</dbReference>